<dbReference type="InterPro" id="IPR050301">
    <property type="entry name" value="NTE"/>
</dbReference>
<evidence type="ECO:0000256" key="4">
    <source>
        <dbReference type="PROSITE-ProRule" id="PRU01161"/>
    </source>
</evidence>
<dbReference type="Proteomes" id="UP000178385">
    <property type="component" value="Unassembled WGS sequence"/>
</dbReference>
<evidence type="ECO:0000259" key="5">
    <source>
        <dbReference type="PROSITE" id="PS51635"/>
    </source>
</evidence>
<evidence type="ECO:0000313" key="6">
    <source>
        <dbReference type="EMBL" id="OGY47659.1"/>
    </source>
</evidence>
<evidence type="ECO:0000256" key="1">
    <source>
        <dbReference type="ARBA" id="ARBA00022801"/>
    </source>
</evidence>
<keyword evidence="3 4" id="KW-0443">Lipid metabolism</keyword>
<dbReference type="PROSITE" id="PS51635">
    <property type="entry name" value="PNPLA"/>
    <property type="match status" value="1"/>
</dbReference>
<dbReference type="GO" id="GO:0016787">
    <property type="term" value="F:hydrolase activity"/>
    <property type="evidence" value="ECO:0007669"/>
    <property type="project" value="UniProtKB-UniRule"/>
</dbReference>
<dbReference type="InterPro" id="IPR002641">
    <property type="entry name" value="PNPLA_dom"/>
</dbReference>
<comment type="caution">
    <text evidence="6">The sequence shown here is derived from an EMBL/GenBank/DDBJ whole genome shotgun (WGS) entry which is preliminary data.</text>
</comment>
<evidence type="ECO:0000256" key="3">
    <source>
        <dbReference type="ARBA" id="ARBA00023098"/>
    </source>
</evidence>
<organism evidence="6 7">
    <name type="scientific">Candidatus Buchananbacteria bacterium RIFCSPHIGHO2_01_FULL_47_11b</name>
    <dbReference type="NCBI Taxonomy" id="1797537"/>
    <lineage>
        <taxon>Bacteria</taxon>
        <taxon>Candidatus Buchananiibacteriota</taxon>
    </lineage>
</organism>
<comment type="caution">
    <text evidence="4">Lacks conserved residue(s) required for the propagation of feature annotation.</text>
</comment>
<dbReference type="PANTHER" id="PTHR14226:SF76">
    <property type="entry name" value="NTE FAMILY PROTEIN RSSA"/>
    <property type="match status" value="1"/>
</dbReference>
<feature type="short sequence motif" description="GXSXG" evidence="4">
    <location>
        <begin position="42"/>
        <end position="46"/>
    </location>
</feature>
<accession>A0A1G1Y5P2</accession>
<dbReference type="EMBL" id="MHIG01000010">
    <property type="protein sequence ID" value="OGY47659.1"/>
    <property type="molecule type" value="Genomic_DNA"/>
</dbReference>
<dbReference type="AlphaFoldDB" id="A0A1G1Y5P2"/>
<dbReference type="Gene3D" id="3.40.1090.10">
    <property type="entry name" value="Cytosolic phospholipase A2 catalytic domain"/>
    <property type="match status" value="2"/>
</dbReference>
<reference evidence="6 7" key="1">
    <citation type="journal article" date="2016" name="Nat. Commun.">
        <title>Thousands of microbial genomes shed light on interconnected biogeochemical processes in an aquifer system.</title>
        <authorList>
            <person name="Anantharaman K."/>
            <person name="Brown C.T."/>
            <person name="Hug L.A."/>
            <person name="Sharon I."/>
            <person name="Castelle C.J."/>
            <person name="Probst A.J."/>
            <person name="Thomas B.C."/>
            <person name="Singh A."/>
            <person name="Wilkins M.J."/>
            <person name="Karaoz U."/>
            <person name="Brodie E.L."/>
            <person name="Williams K.H."/>
            <person name="Hubbard S.S."/>
            <person name="Banfield J.F."/>
        </authorList>
    </citation>
    <scope>NUCLEOTIDE SEQUENCE [LARGE SCALE GENOMIC DNA]</scope>
</reference>
<feature type="short sequence motif" description="DGA/G" evidence="4">
    <location>
        <begin position="159"/>
        <end position="161"/>
    </location>
</feature>
<name>A0A1G1Y5P2_9BACT</name>
<proteinExistence type="predicted"/>
<keyword evidence="1 4" id="KW-0378">Hydrolase</keyword>
<gene>
    <name evidence="6" type="ORF">A2840_00025</name>
</gene>
<keyword evidence="2 4" id="KW-0442">Lipid degradation</keyword>
<evidence type="ECO:0000256" key="2">
    <source>
        <dbReference type="ARBA" id="ARBA00022963"/>
    </source>
</evidence>
<protein>
    <recommendedName>
        <fullName evidence="5">PNPLA domain-containing protein</fullName>
    </recommendedName>
</protein>
<dbReference type="InterPro" id="IPR016035">
    <property type="entry name" value="Acyl_Trfase/lysoPLipase"/>
</dbReference>
<sequence>MNQGQKKKVGLALSGGFIRATAQIGVIEVLEENHIQIDIVSGCSSGSAVAAAYAAGTLPQMKERLTNGRWWEYWHVIFEPTIPRQGFLKGERNRRFFAEFVGDKQFSELNKKLLITATDLQTMHEVILTEGSVSQAIQASTTVPGVFVPVRWGDSLLADGANFNLIPSRTLYESGAEYVIAIDVSQPPNIFTRFLANAKRLLRRQDTIKKYGPKTVREMHIVELVRRAAALSSSQIHNFYNEAYPHDLLIRPDVTGVKRWHVSLVNYCLQQGRIAAEAALPQLKKDLGL</sequence>
<dbReference type="SUPFAM" id="SSF52151">
    <property type="entry name" value="FabD/lysophospholipase-like"/>
    <property type="match status" value="1"/>
</dbReference>
<dbReference type="PANTHER" id="PTHR14226">
    <property type="entry name" value="NEUROPATHY TARGET ESTERASE/SWISS CHEESE D.MELANOGASTER"/>
    <property type="match status" value="1"/>
</dbReference>
<feature type="active site" description="Proton acceptor" evidence="4">
    <location>
        <position position="159"/>
    </location>
</feature>
<dbReference type="Pfam" id="PF01734">
    <property type="entry name" value="Patatin"/>
    <property type="match status" value="1"/>
</dbReference>
<dbReference type="GO" id="GO:0016042">
    <property type="term" value="P:lipid catabolic process"/>
    <property type="evidence" value="ECO:0007669"/>
    <property type="project" value="UniProtKB-UniRule"/>
</dbReference>
<evidence type="ECO:0000313" key="7">
    <source>
        <dbReference type="Proteomes" id="UP000178385"/>
    </source>
</evidence>
<feature type="active site" description="Nucleophile" evidence="4">
    <location>
        <position position="44"/>
    </location>
</feature>
<feature type="domain" description="PNPLA" evidence="5">
    <location>
        <begin position="11"/>
        <end position="172"/>
    </location>
</feature>